<comment type="caution">
    <text evidence="1">The sequence shown here is derived from an EMBL/GenBank/DDBJ whole genome shotgun (WGS) entry which is preliminary data.</text>
</comment>
<sequence length="71" mass="7781">MKALAGPAARSKAGSARLKNLPGVQRQNSFHLTSHIQSGILILVKVFLNRFFNASAQGKPMFNQPSIKFKD</sequence>
<organism evidence="1 2">
    <name type="scientific">Candidatus Edwardsbacteria bacterium GWF2_54_11</name>
    <dbReference type="NCBI Taxonomy" id="1817851"/>
    <lineage>
        <taxon>Bacteria</taxon>
        <taxon>Candidatus Edwardsiibacteriota</taxon>
    </lineage>
</organism>
<name>A0A1F5R7T8_9BACT</name>
<dbReference type="Proteomes" id="UP000177230">
    <property type="component" value="Unassembled WGS sequence"/>
</dbReference>
<reference evidence="1 2" key="1">
    <citation type="journal article" date="2016" name="Nat. Commun.">
        <title>Thousands of microbial genomes shed light on interconnected biogeochemical processes in an aquifer system.</title>
        <authorList>
            <person name="Anantharaman K."/>
            <person name="Brown C.T."/>
            <person name="Hug L.A."/>
            <person name="Sharon I."/>
            <person name="Castelle C.J."/>
            <person name="Probst A.J."/>
            <person name="Thomas B.C."/>
            <person name="Singh A."/>
            <person name="Wilkins M.J."/>
            <person name="Karaoz U."/>
            <person name="Brodie E.L."/>
            <person name="Williams K.H."/>
            <person name="Hubbard S.S."/>
            <person name="Banfield J.F."/>
        </authorList>
    </citation>
    <scope>NUCLEOTIDE SEQUENCE [LARGE SCALE GENOMIC DNA]</scope>
</reference>
<proteinExistence type="predicted"/>
<evidence type="ECO:0000313" key="1">
    <source>
        <dbReference type="EMBL" id="OGF10510.1"/>
    </source>
</evidence>
<dbReference type="EMBL" id="MFFM01000038">
    <property type="protein sequence ID" value="OGF10510.1"/>
    <property type="molecule type" value="Genomic_DNA"/>
</dbReference>
<accession>A0A1F5R7T8</accession>
<evidence type="ECO:0000313" key="2">
    <source>
        <dbReference type="Proteomes" id="UP000177230"/>
    </source>
</evidence>
<dbReference type="AlphaFoldDB" id="A0A1F5R7T8"/>
<gene>
    <name evidence="1" type="ORF">A2024_09185</name>
</gene>
<protein>
    <submittedName>
        <fullName evidence="1">Uncharacterized protein</fullName>
    </submittedName>
</protein>